<keyword evidence="5" id="KW-0460">Magnesium</keyword>
<dbReference type="RefSeq" id="WP_169115880.1">
    <property type="nucleotide sequence ID" value="NZ_JAAAUB010000007.1"/>
</dbReference>
<keyword evidence="1" id="KW-0540">Nuclease</keyword>
<keyword evidence="2" id="KW-0479">Metal-binding</keyword>
<evidence type="ECO:0000313" key="8">
    <source>
        <dbReference type="Proteomes" id="UP000669605"/>
    </source>
</evidence>
<sequence length="268" mass="30325">MNDTPPTAPDALDAFGRPLLILPSDEVVVELDGTERLVLRTHDGNVRHAVPLRHVRSITANPHVTFTGAALDACARRGIAITFVDGRQKRRAFFFPLATNPLQIATLLSFALDDPDWPERYGAWYENHRLGALSRVALACGLLPDAALRRAPDIALEASHRRKHGQPGHEWIAALREIVLTEFMADGSRWLGTQGSAWRAETWMHLLEELGEIVALHAHAVFHLAHKPLQHPPQRWALAAYHAERTRWQNETVRLLYAFEHFIRENWT</sequence>
<dbReference type="Proteomes" id="UP000669605">
    <property type="component" value="Unassembled WGS sequence"/>
</dbReference>
<organism evidence="7 8">
    <name type="scientific">Tepidiphilus baoligensis</name>
    <dbReference type="NCBI Taxonomy" id="2698687"/>
    <lineage>
        <taxon>Bacteria</taxon>
        <taxon>Pseudomonadati</taxon>
        <taxon>Pseudomonadota</taxon>
        <taxon>Hydrogenophilia</taxon>
        <taxon>Hydrogenophilales</taxon>
        <taxon>Hydrogenophilaceae</taxon>
        <taxon>Tepidiphilus</taxon>
    </lineage>
</organism>
<reference evidence="7 8" key="1">
    <citation type="journal article" date="2020" name="Curr. Microbiol.">
        <title>Tepidiphilus baoligensis sp. nov., a Novel Bacterium of the Family Hydrogenophilaceae Isolated from an Oil Reservoir.</title>
        <authorList>
            <person name="Zhang X."/>
            <person name="Wang G."/>
            <person name="Ma X."/>
            <person name="Yu J."/>
            <person name="You J."/>
            <person name="Xue Y."/>
            <person name="Ma Y."/>
        </authorList>
    </citation>
    <scope>NUCLEOTIDE SEQUENCE [LARGE SCALE GENOMIC DNA]</scope>
    <source>
        <strain evidence="7 8">B18-69</strain>
    </source>
</reference>
<comment type="caution">
    <text evidence="7">The sequence shown here is derived from an EMBL/GenBank/DDBJ whole genome shotgun (WGS) entry which is preliminary data.</text>
</comment>
<keyword evidence="4" id="KW-0378">Hydrolase</keyword>
<dbReference type="Pfam" id="PF01867">
    <property type="entry name" value="Cas_Cas1"/>
    <property type="match status" value="1"/>
</dbReference>
<proteinExistence type="predicted"/>
<protein>
    <submittedName>
        <fullName evidence="7">Uncharacterized protein</fullName>
    </submittedName>
</protein>
<dbReference type="InterPro" id="IPR042211">
    <property type="entry name" value="CRISPR-assoc_Cas1_N"/>
</dbReference>
<evidence type="ECO:0000256" key="4">
    <source>
        <dbReference type="ARBA" id="ARBA00022801"/>
    </source>
</evidence>
<evidence type="ECO:0000256" key="6">
    <source>
        <dbReference type="ARBA" id="ARBA00023118"/>
    </source>
</evidence>
<evidence type="ECO:0000256" key="2">
    <source>
        <dbReference type="ARBA" id="ARBA00022723"/>
    </source>
</evidence>
<evidence type="ECO:0000256" key="1">
    <source>
        <dbReference type="ARBA" id="ARBA00022722"/>
    </source>
</evidence>
<evidence type="ECO:0000313" key="7">
    <source>
        <dbReference type="EMBL" id="NMH16672.1"/>
    </source>
</evidence>
<keyword evidence="8" id="KW-1185">Reference proteome</keyword>
<keyword evidence="6" id="KW-0051">Antiviral defense</keyword>
<name>A0ABX1QL64_9PROT</name>
<dbReference type="EMBL" id="JAAAUB010000007">
    <property type="protein sequence ID" value="NMH16672.1"/>
    <property type="molecule type" value="Genomic_DNA"/>
</dbReference>
<keyword evidence="3" id="KW-0255">Endonuclease</keyword>
<dbReference type="Gene3D" id="3.100.10.20">
    <property type="entry name" value="CRISPR-associated endonuclease Cas1, N-terminal domain"/>
    <property type="match status" value="1"/>
</dbReference>
<dbReference type="InterPro" id="IPR002729">
    <property type="entry name" value="CRISPR-assoc_Cas1"/>
</dbReference>
<evidence type="ECO:0000256" key="3">
    <source>
        <dbReference type="ARBA" id="ARBA00022759"/>
    </source>
</evidence>
<gene>
    <name evidence="7" type="ORF">GV368_06075</name>
</gene>
<evidence type="ECO:0000256" key="5">
    <source>
        <dbReference type="ARBA" id="ARBA00022842"/>
    </source>
</evidence>
<accession>A0ABX1QL64</accession>